<feature type="non-terminal residue" evidence="4">
    <location>
        <position position="273"/>
    </location>
</feature>
<sequence>MRGIDRSLVNRVGLLAVAAIFLITVALSNLLLSGFRTDLTDNRLYTLSEGTVNILESISETVNLYFFFSDRAAADNSYLRNYAQRVREILAEFEEYAGTNLRVTVVDPLPFSEEEDRATAFGLRGISLGLTTDQVFLGIAGTNAIGDEEVIAFLDPNKETLLEYELARLIYSLASPSKPTIGLISGLPMSGGFDPMTQQPKTPWVVTSQIQQLFDLRPLGSVTEKIDDDINLLMLVHPKNLSTTTLYAIDQFILSGGRAILFVDPYAEADTPA</sequence>
<evidence type="ECO:0000313" key="4">
    <source>
        <dbReference type="EMBL" id="SVA67117.1"/>
    </source>
</evidence>
<dbReference type="AlphaFoldDB" id="A0A381XSC7"/>
<evidence type="ECO:0000259" key="2">
    <source>
        <dbReference type="Pfam" id="PF09822"/>
    </source>
</evidence>
<proteinExistence type="predicted"/>
<keyword evidence="1" id="KW-0812">Transmembrane</keyword>
<accession>A0A381XSC7</accession>
<feature type="transmembrane region" description="Helical" evidence="1">
    <location>
        <begin position="12"/>
        <end position="32"/>
    </location>
</feature>
<dbReference type="Pfam" id="PF23357">
    <property type="entry name" value="DUF7088"/>
    <property type="match status" value="1"/>
</dbReference>
<evidence type="ECO:0000259" key="3">
    <source>
        <dbReference type="Pfam" id="PF23357"/>
    </source>
</evidence>
<gene>
    <name evidence="4" type="ORF">METZ01_LOCUS119971</name>
</gene>
<dbReference type="EMBL" id="UINC01016047">
    <property type="protein sequence ID" value="SVA67117.1"/>
    <property type="molecule type" value="Genomic_DNA"/>
</dbReference>
<dbReference type="Pfam" id="PF09822">
    <property type="entry name" value="ABC_transp_aux"/>
    <property type="match status" value="1"/>
</dbReference>
<feature type="domain" description="DUF7088" evidence="3">
    <location>
        <begin position="42"/>
        <end position="141"/>
    </location>
</feature>
<dbReference type="InterPro" id="IPR019196">
    <property type="entry name" value="ABC_transp_unknown"/>
</dbReference>
<organism evidence="4">
    <name type="scientific">marine metagenome</name>
    <dbReference type="NCBI Taxonomy" id="408172"/>
    <lineage>
        <taxon>unclassified sequences</taxon>
        <taxon>metagenomes</taxon>
        <taxon>ecological metagenomes</taxon>
    </lineage>
</organism>
<name>A0A381XSC7_9ZZZZ</name>
<keyword evidence="1" id="KW-0472">Membrane</keyword>
<dbReference type="InterPro" id="IPR055396">
    <property type="entry name" value="DUF7088"/>
</dbReference>
<reference evidence="4" key="1">
    <citation type="submission" date="2018-05" db="EMBL/GenBank/DDBJ databases">
        <authorList>
            <person name="Lanie J.A."/>
            <person name="Ng W.-L."/>
            <person name="Kazmierczak K.M."/>
            <person name="Andrzejewski T.M."/>
            <person name="Davidsen T.M."/>
            <person name="Wayne K.J."/>
            <person name="Tettelin H."/>
            <person name="Glass J.I."/>
            <person name="Rusch D."/>
            <person name="Podicherti R."/>
            <person name="Tsui H.-C.T."/>
            <person name="Winkler M.E."/>
        </authorList>
    </citation>
    <scope>NUCLEOTIDE SEQUENCE</scope>
</reference>
<evidence type="ECO:0000256" key="1">
    <source>
        <dbReference type="SAM" id="Phobius"/>
    </source>
</evidence>
<feature type="domain" description="ABC-type uncharacterised transport system" evidence="2">
    <location>
        <begin position="178"/>
        <end position="271"/>
    </location>
</feature>
<keyword evidence="1" id="KW-1133">Transmembrane helix</keyword>
<protein>
    <submittedName>
        <fullName evidence="4">Uncharacterized protein</fullName>
    </submittedName>
</protein>